<dbReference type="InterPro" id="IPR050736">
    <property type="entry name" value="Sensor_HK_Regulatory"/>
</dbReference>
<dbReference type="SMART" id="SM00065">
    <property type="entry name" value="GAF"/>
    <property type="match status" value="1"/>
</dbReference>
<accession>A0A1D9FZ76</accession>
<evidence type="ECO:0000256" key="4">
    <source>
        <dbReference type="ARBA" id="ARBA00022553"/>
    </source>
</evidence>
<keyword evidence="13" id="KW-0547">Nucleotide-binding</keyword>
<dbReference type="InterPro" id="IPR035965">
    <property type="entry name" value="PAS-like_dom_sf"/>
</dbReference>
<dbReference type="SUPFAM" id="SSF47384">
    <property type="entry name" value="Homodimeric domain of signal transducing histidine kinase"/>
    <property type="match status" value="1"/>
</dbReference>
<dbReference type="CDD" id="cd16922">
    <property type="entry name" value="HATPase_EvgS-ArcB-TorS-like"/>
    <property type="match status" value="1"/>
</dbReference>
<dbReference type="InterPro" id="IPR013656">
    <property type="entry name" value="PAS_4"/>
</dbReference>
<dbReference type="Pfam" id="PF13426">
    <property type="entry name" value="PAS_9"/>
    <property type="match status" value="1"/>
</dbReference>
<keyword evidence="8" id="KW-0472">Membrane</keyword>
<dbReference type="FunFam" id="1.10.287.130:FF:000001">
    <property type="entry name" value="Two-component sensor histidine kinase"/>
    <property type="match status" value="1"/>
</dbReference>
<evidence type="ECO:0000256" key="5">
    <source>
        <dbReference type="ARBA" id="ARBA00022679"/>
    </source>
</evidence>
<reference evidence="14" key="1">
    <citation type="submission" date="2016-10" db="EMBL/GenBank/DDBJ databases">
        <title>Comparative genomics uncovers the prolific and rare metabolic potential of the cyanobacterial genus Moorea.</title>
        <authorList>
            <person name="Leao T."/>
            <person name="Castelao G."/>
            <person name="Korobeynikov A."/>
            <person name="Monroe E.A."/>
            <person name="Podell S."/>
            <person name="Glukhov E."/>
            <person name="Allen E."/>
            <person name="Gerwick W.H."/>
            <person name="Gerwick L."/>
        </authorList>
    </citation>
    <scope>NUCLEOTIDE SEQUENCE [LARGE SCALE GENOMIC DNA]</scope>
    <source>
        <strain evidence="14">JHB</strain>
    </source>
</reference>
<evidence type="ECO:0000313" key="14">
    <source>
        <dbReference type="Proteomes" id="UP000176944"/>
    </source>
</evidence>
<dbReference type="InterPro" id="IPR005467">
    <property type="entry name" value="His_kinase_dom"/>
</dbReference>
<dbReference type="AlphaFoldDB" id="A0A1D9FZ76"/>
<feature type="domain" description="Phytochrome chromophore attachment site" evidence="10">
    <location>
        <begin position="149"/>
        <end position="302"/>
    </location>
</feature>
<dbReference type="InterPro" id="IPR036097">
    <property type="entry name" value="HisK_dim/P_sf"/>
</dbReference>
<feature type="domain" description="PAS" evidence="12">
    <location>
        <begin position="10"/>
        <end position="58"/>
    </location>
</feature>
<comment type="catalytic activity">
    <reaction evidence="1">
        <text>ATP + protein L-histidine = ADP + protein N-phospho-L-histidine.</text>
        <dbReference type="EC" id="2.7.13.3"/>
    </reaction>
</comment>
<evidence type="ECO:0000256" key="9">
    <source>
        <dbReference type="SAM" id="Coils"/>
    </source>
</evidence>
<evidence type="ECO:0000256" key="7">
    <source>
        <dbReference type="ARBA" id="ARBA00023012"/>
    </source>
</evidence>
<dbReference type="InterPro" id="IPR003594">
    <property type="entry name" value="HATPase_dom"/>
</dbReference>
<feature type="domain" description="Histidine kinase" evidence="11">
    <location>
        <begin position="480"/>
        <end position="713"/>
    </location>
</feature>
<dbReference type="PRINTS" id="PR00344">
    <property type="entry name" value="BCTRLSENSOR"/>
</dbReference>
<dbReference type="Gene3D" id="3.30.450.40">
    <property type="match status" value="1"/>
</dbReference>
<dbReference type="Gene3D" id="3.30.450.20">
    <property type="entry name" value="PAS domain"/>
    <property type="match status" value="2"/>
</dbReference>
<gene>
    <name evidence="13" type="ORF">BJP36_12240</name>
</gene>
<dbReference type="PANTHER" id="PTHR43711">
    <property type="entry name" value="TWO-COMPONENT HISTIDINE KINASE"/>
    <property type="match status" value="1"/>
</dbReference>
<dbReference type="Gene3D" id="3.30.565.10">
    <property type="entry name" value="Histidine kinase-like ATPase, C-terminal domain"/>
    <property type="match status" value="1"/>
</dbReference>
<dbReference type="SMART" id="SM00091">
    <property type="entry name" value="PAS"/>
    <property type="match status" value="2"/>
</dbReference>
<keyword evidence="4" id="KW-0597">Phosphoprotein</keyword>
<feature type="domain" description="PAS" evidence="12">
    <location>
        <begin position="351"/>
        <end position="421"/>
    </location>
</feature>
<dbReference type="PROSITE" id="PS50112">
    <property type="entry name" value="PAS"/>
    <property type="match status" value="2"/>
</dbReference>
<dbReference type="SUPFAM" id="SSF55781">
    <property type="entry name" value="GAF domain-like"/>
    <property type="match status" value="1"/>
</dbReference>
<sequence>MQSAEKPQRLESLLKAGFERSFEAIAIVGDNGQFIEVNPAVCDLFGLAREELINHSIINFFKVDLNFEQAWHLFWERGQEIGEVQLLCPNGTTRAVEYTSVIDLSPGNHLLILRDITKRRQAAKEELQRQHQRVELFSEVTLKIRQSLQLKEILQTAVTEVQRILRADRVLIYQVFANGTGKIISEATLPTYPAILDVEFPEEVFPAEYRELYGQGRTQAYADVHSPDAALAECLVEFLDEWHVKAKLVVPILQSLNSHTNSQNRRVKPQNQLWGLLIAHQCQAARPWSEFEVELMQQLADQIGIALSQAQLLENLEEMVAERTAELRKVNSNLQQEINDRLQAEEALRRSEEQLRLITNALPVLIAYIDKEQRYRFNNQAYKTWLGLSPSQVSGSHLEKVHGKKVYQQIRVHVEAALSGRTVTYEHEMTLKDKRTHSVSVTYIPHLSEEEGLVKGFFALTSDISDRKAIERMKDEFISVVSHELRTPLASIHGSLKILATGKLGKLSAKGQRMLEIADEQTDRLVRLVNNVLDLQRIESGKVNMDKKACNAADLIKKAVQAMQTMATEHGVNLATKSTSFSVWADPDYIVQTLTNLLSNAIKFSPADSTVWLSAITDNEVNRTKKQKQLRCSTTAYVTFQVKDQGQGIPNSQLENIFERFEQVDSSDSRKKGGTGLGLTICRKIIQQHGGKIWAESSVGKGSTFYFTLPALKQQEEDNHEY</sequence>
<keyword evidence="6" id="KW-0418">Kinase</keyword>
<dbReference type="PROSITE" id="PS50109">
    <property type="entry name" value="HIS_KIN"/>
    <property type="match status" value="1"/>
</dbReference>
<dbReference type="Pfam" id="PF08448">
    <property type="entry name" value="PAS_4"/>
    <property type="match status" value="1"/>
</dbReference>
<proteinExistence type="inferred from homology"/>
<dbReference type="EMBL" id="CP017708">
    <property type="protein sequence ID" value="AOY80574.1"/>
    <property type="molecule type" value="Genomic_DNA"/>
</dbReference>
<dbReference type="InterPro" id="IPR029016">
    <property type="entry name" value="GAF-like_dom_sf"/>
</dbReference>
<dbReference type="Pfam" id="PF01590">
    <property type="entry name" value="GAF"/>
    <property type="match status" value="1"/>
</dbReference>
<dbReference type="GO" id="GO:0000155">
    <property type="term" value="F:phosphorelay sensor kinase activity"/>
    <property type="evidence" value="ECO:0007669"/>
    <property type="project" value="InterPro"/>
</dbReference>
<comment type="similarity">
    <text evidence="2">In the N-terminal section; belongs to the phytochrome family.</text>
</comment>
<evidence type="ECO:0000259" key="11">
    <source>
        <dbReference type="PROSITE" id="PS50109"/>
    </source>
</evidence>
<dbReference type="GO" id="GO:0005524">
    <property type="term" value="F:ATP binding"/>
    <property type="evidence" value="ECO:0007669"/>
    <property type="project" value="UniProtKB-KW"/>
</dbReference>
<dbReference type="EC" id="2.7.13.3" evidence="3"/>
<dbReference type="SMART" id="SM00388">
    <property type="entry name" value="HisKA"/>
    <property type="match status" value="1"/>
</dbReference>
<evidence type="ECO:0000256" key="8">
    <source>
        <dbReference type="ARBA" id="ARBA00023136"/>
    </source>
</evidence>
<dbReference type="FunFam" id="3.30.565.10:FF:000006">
    <property type="entry name" value="Sensor histidine kinase WalK"/>
    <property type="match status" value="1"/>
</dbReference>
<dbReference type="SMART" id="SM00387">
    <property type="entry name" value="HATPase_c"/>
    <property type="match status" value="1"/>
</dbReference>
<dbReference type="CDD" id="cd00130">
    <property type="entry name" value="PAS"/>
    <property type="match status" value="2"/>
</dbReference>
<dbReference type="InterPro" id="IPR000014">
    <property type="entry name" value="PAS"/>
</dbReference>
<evidence type="ECO:0000256" key="6">
    <source>
        <dbReference type="ARBA" id="ARBA00022777"/>
    </source>
</evidence>
<evidence type="ECO:0000256" key="2">
    <source>
        <dbReference type="ARBA" id="ARBA00006402"/>
    </source>
</evidence>
<keyword evidence="13" id="KW-0067">ATP-binding</keyword>
<dbReference type="Pfam" id="PF00512">
    <property type="entry name" value="HisKA"/>
    <property type="match status" value="1"/>
</dbReference>
<dbReference type="PANTHER" id="PTHR43711:SF1">
    <property type="entry name" value="HISTIDINE KINASE 1"/>
    <property type="match status" value="1"/>
</dbReference>
<feature type="coiled-coil region" evidence="9">
    <location>
        <begin position="313"/>
        <end position="361"/>
    </location>
</feature>
<evidence type="ECO:0000259" key="10">
    <source>
        <dbReference type="PROSITE" id="PS50046"/>
    </source>
</evidence>
<dbReference type="InterPro" id="IPR003018">
    <property type="entry name" value="GAF"/>
</dbReference>
<dbReference type="PROSITE" id="PS50046">
    <property type="entry name" value="PHYTOCHROME_2"/>
    <property type="match status" value="1"/>
</dbReference>
<keyword evidence="7" id="KW-0902">Two-component regulatory system</keyword>
<dbReference type="InterPro" id="IPR003661">
    <property type="entry name" value="HisK_dim/P_dom"/>
</dbReference>
<dbReference type="InterPro" id="IPR016132">
    <property type="entry name" value="Phyto_chromo_attachment"/>
</dbReference>
<organism evidence="13 14">
    <name type="scientific">Moorena producens (strain JHB)</name>
    <dbReference type="NCBI Taxonomy" id="1454205"/>
    <lineage>
        <taxon>Bacteria</taxon>
        <taxon>Bacillati</taxon>
        <taxon>Cyanobacteriota</taxon>
        <taxon>Cyanophyceae</taxon>
        <taxon>Coleofasciculales</taxon>
        <taxon>Coleofasciculaceae</taxon>
        <taxon>Moorena</taxon>
    </lineage>
</organism>
<dbReference type="NCBIfam" id="TIGR00229">
    <property type="entry name" value="sensory_box"/>
    <property type="match status" value="2"/>
</dbReference>
<protein>
    <recommendedName>
        <fullName evidence="3">histidine kinase</fullName>
        <ecNumber evidence="3">2.7.13.3</ecNumber>
    </recommendedName>
</protein>
<dbReference type="InterPro" id="IPR036890">
    <property type="entry name" value="HATPase_C_sf"/>
</dbReference>
<dbReference type="Pfam" id="PF02518">
    <property type="entry name" value="HATPase_c"/>
    <property type="match status" value="1"/>
</dbReference>
<evidence type="ECO:0000256" key="1">
    <source>
        <dbReference type="ARBA" id="ARBA00000085"/>
    </source>
</evidence>
<keyword evidence="5" id="KW-0808">Transferase</keyword>
<evidence type="ECO:0000259" key="12">
    <source>
        <dbReference type="PROSITE" id="PS50112"/>
    </source>
</evidence>
<dbReference type="SUPFAM" id="SSF55785">
    <property type="entry name" value="PYP-like sensor domain (PAS domain)"/>
    <property type="match status" value="2"/>
</dbReference>
<evidence type="ECO:0000313" key="13">
    <source>
        <dbReference type="EMBL" id="AOY80574.1"/>
    </source>
</evidence>
<name>A0A1D9FZ76_MOOP1</name>
<dbReference type="Gene3D" id="1.10.287.130">
    <property type="match status" value="1"/>
</dbReference>
<dbReference type="InterPro" id="IPR004358">
    <property type="entry name" value="Sig_transdc_His_kin-like_C"/>
</dbReference>
<keyword evidence="9" id="KW-0175">Coiled coil</keyword>
<dbReference type="CDD" id="cd00082">
    <property type="entry name" value="HisKA"/>
    <property type="match status" value="1"/>
</dbReference>
<evidence type="ECO:0000256" key="3">
    <source>
        <dbReference type="ARBA" id="ARBA00012438"/>
    </source>
</evidence>
<dbReference type="Proteomes" id="UP000176944">
    <property type="component" value="Chromosome"/>
</dbReference>
<dbReference type="SUPFAM" id="SSF55874">
    <property type="entry name" value="ATPase domain of HSP90 chaperone/DNA topoisomerase II/histidine kinase"/>
    <property type="match status" value="1"/>
</dbReference>